<reference evidence="2 3" key="1">
    <citation type="submission" date="2019-11" db="EMBL/GenBank/DDBJ databases">
        <title>Genome sequences of 17 halophilic strains isolated from different environments.</title>
        <authorList>
            <person name="Furrow R.E."/>
        </authorList>
    </citation>
    <scope>NUCLEOTIDE SEQUENCE [LARGE SCALE GENOMIC DNA]</scope>
    <source>
        <strain evidence="2 3">22506_14_FS</strain>
    </source>
</reference>
<dbReference type="Gene3D" id="3.10.450.40">
    <property type="match status" value="2"/>
</dbReference>
<evidence type="ECO:0000313" key="3">
    <source>
        <dbReference type="Proteomes" id="UP000447833"/>
    </source>
</evidence>
<dbReference type="RefSeq" id="WP_160919009.1">
    <property type="nucleotide sequence ID" value="NZ_WMEY01000002.1"/>
</dbReference>
<sequence length="165" mass="18800">MRLIGIIAGVIVALMIWQGVSFYNAITDHPDKLEDKAIARAESEAVIKEVDNAVQYHGTSDAYVVLQGSDKNKDEVYVFVPDNDQPLVTKKVEEGVSAETVKKKLNNEFSPQEIINIKPGIEVNQEKKQVLVWEATFIDTDNRYTFAYYYFSNGDYWRSRSIKQS</sequence>
<comment type="caution">
    <text evidence="2">The sequence shown here is derived from an EMBL/GenBank/DDBJ whole genome shotgun (WGS) entry which is preliminary data.</text>
</comment>
<evidence type="ECO:0000259" key="1">
    <source>
        <dbReference type="Pfam" id="PF17881"/>
    </source>
</evidence>
<gene>
    <name evidence="2" type="ORF">GLW07_08560</name>
</gene>
<accession>A0A845EY03</accession>
<dbReference type="SUPFAM" id="SSF54403">
    <property type="entry name" value="Cystatin/monellin"/>
    <property type="match status" value="2"/>
</dbReference>
<proteinExistence type="predicted"/>
<protein>
    <recommendedName>
        <fullName evidence="1">Cell wall elongation regulator TseB-like domain-containing protein</fullName>
    </recommendedName>
</protein>
<dbReference type="Proteomes" id="UP000447833">
    <property type="component" value="Unassembled WGS sequence"/>
</dbReference>
<dbReference type="InterPro" id="IPR046350">
    <property type="entry name" value="Cystatin_sf"/>
</dbReference>
<organism evidence="2 3">
    <name type="scientific">Guptibacillus hwajinpoensis</name>
    <dbReference type="NCBI Taxonomy" id="208199"/>
    <lineage>
        <taxon>Bacteria</taxon>
        <taxon>Bacillati</taxon>
        <taxon>Bacillota</taxon>
        <taxon>Bacilli</taxon>
        <taxon>Bacillales</taxon>
        <taxon>Guptibacillaceae</taxon>
        <taxon>Guptibacillus</taxon>
    </lineage>
</organism>
<evidence type="ECO:0000313" key="2">
    <source>
        <dbReference type="EMBL" id="MYL63409.1"/>
    </source>
</evidence>
<name>A0A845EY03_9BACL</name>
<dbReference type="InterPro" id="IPR041401">
    <property type="entry name" value="TseB-like_dom"/>
</dbReference>
<dbReference type="AlphaFoldDB" id="A0A845EY03"/>
<dbReference type="EMBL" id="WMEY01000002">
    <property type="protein sequence ID" value="MYL63409.1"/>
    <property type="molecule type" value="Genomic_DNA"/>
</dbReference>
<feature type="domain" description="Cell wall elongation regulator TseB-like" evidence="1">
    <location>
        <begin position="36"/>
        <end position="81"/>
    </location>
</feature>
<dbReference type="Pfam" id="PF17881">
    <property type="entry name" value="TseB"/>
    <property type="match status" value="1"/>
</dbReference>